<dbReference type="Pfam" id="PF07009">
    <property type="entry name" value="NusG_II"/>
    <property type="match status" value="1"/>
</dbReference>
<evidence type="ECO:0000256" key="1">
    <source>
        <dbReference type="SAM" id="Phobius"/>
    </source>
</evidence>
<name>A0A9W6LP39_9FUSO</name>
<dbReference type="InterPro" id="IPR038690">
    <property type="entry name" value="NusG_2_sf"/>
</dbReference>
<keyword evidence="3" id="KW-1185">Reference proteome</keyword>
<comment type="caution">
    <text evidence="2">The sequence shown here is derived from an EMBL/GenBank/DDBJ whole genome shotgun (WGS) entry which is preliminary data.</text>
</comment>
<evidence type="ECO:0000313" key="3">
    <source>
        <dbReference type="Proteomes" id="UP001144471"/>
    </source>
</evidence>
<evidence type="ECO:0008006" key="4">
    <source>
        <dbReference type="Google" id="ProtNLM"/>
    </source>
</evidence>
<dbReference type="Gene3D" id="2.60.320.10">
    <property type="entry name" value="N-utilization substance G protein NusG, insert domain"/>
    <property type="match status" value="1"/>
</dbReference>
<dbReference type="AlphaFoldDB" id="A0A9W6LP39"/>
<proteinExistence type="predicted"/>
<sequence>MKSRYFRRLDPLIYLGILGVFLTLGWNIIGMEVQQASKVEVYVDGDLKHVYNLQMDQRFIDVDTNLGGIKLELKDNQVRVVTSNSPLKLIVKQGWAKYPGDTLIGIPDRAVVKIVGKGREDDVDFILR</sequence>
<dbReference type="EMBL" id="BSDY01000031">
    <property type="protein sequence ID" value="GLI58006.1"/>
    <property type="molecule type" value="Genomic_DNA"/>
</dbReference>
<keyword evidence="1" id="KW-1133">Transmembrane helix</keyword>
<protein>
    <recommendedName>
        <fullName evidence="4">NusG domain-containing protein</fullName>
    </recommendedName>
</protein>
<reference evidence="2" key="1">
    <citation type="submission" date="2022-12" db="EMBL/GenBank/DDBJ databases">
        <title>Reference genome sequencing for broad-spectrum identification of bacterial and archaeal isolates by mass spectrometry.</title>
        <authorList>
            <person name="Sekiguchi Y."/>
            <person name="Tourlousse D.M."/>
        </authorList>
    </citation>
    <scope>NUCLEOTIDE SEQUENCE</scope>
    <source>
        <strain evidence="2">10succ1</strain>
    </source>
</reference>
<dbReference type="Proteomes" id="UP001144471">
    <property type="component" value="Unassembled WGS sequence"/>
</dbReference>
<dbReference type="RefSeq" id="WP_309302099.1">
    <property type="nucleotide sequence ID" value="NZ_BSDY01000031.1"/>
</dbReference>
<gene>
    <name evidence="2" type="ORF">PM10SUCC1_35200</name>
</gene>
<keyword evidence="1" id="KW-0812">Transmembrane</keyword>
<keyword evidence="1" id="KW-0472">Membrane</keyword>
<evidence type="ECO:0000313" key="2">
    <source>
        <dbReference type="EMBL" id="GLI58006.1"/>
    </source>
</evidence>
<accession>A0A9W6LP39</accession>
<organism evidence="2 3">
    <name type="scientific">Propionigenium maris DSM 9537</name>
    <dbReference type="NCBI Taxonomy" id="1123000"/>
    <lineage>
        <taxon>Bacteria</taxon>
        <taxon>Fusobacteriati</taxon>
        <taxon>Fusobacteriota</taxon>
        <taxon>Fusobacteriia</taxon>
        <taxon>Fusobacteriales</taxon>
        <taxon>Fusobacteriaceae</taxon>
        <taxon>Propionigenium</taxon>
    </lineage>
</organism>
<feature type="transmembrane region" description="Helical" evidence="1">
    <location>
        <begin position="12"/>
        <end position="29"/>
    </location>
</feature>